<comment type="caution">
    <text evidence="6">The sequence shown here is derived from an EMBL/GenBank/DDBJ whole genome shotgun (WGS) entry which is preliminary data.</text>
</comment>
<dbReference type="EMBL" id="VJMF01000039">
    <property type="protein sequence ID" value="TRL34343.1"/>
    <property type="molecule type" value="Genomic_DNA"/>
</dbReference>
<keyword evidence="4" id="KW-0804">Transcription</keyword>
<dbReference type="RefSeq" id="WP_142862852.1">
    <property type="nucleotide sequence ID" value="NZ_VJMF01000039.1"/>
</dbReference>
<dbReference type="Pfam" id="PF03466">
    <property type="entry name" value="LysR_substrate"/>
    <property type="match status" value="1"/>
</dbReference>
<evidence type="ECO:0000313" key="7">
    <source>
        <dbReference type="Proteomes" id="UP000316781"/>
    </source>
</evidence>
<dbReference type="InterPro" id="IPR036390">
    <property type="entry name" value="WH_DNA-bd_sf"/>
</dbReference>
<dbReference type="GO" id="GO:0003700">
    <property type="term" value="F:DNA-binding transcription factor activity"/>
    <property type="evidence" value="ECO:0007669"/>
    <property type="project" value="InterPro"/>
</dbReference>
<dbReference type="Proteomes" id="UP000316781">
    <property type="component" value="Unassembled WGS sequence"/>
</dbReference>
<dbReference type="GO" id="GO:0003677">
    <property type="term" value="F:DNA binding"/>
    <property type="evidence" value="ECO:0007669"/>
    <property type="project" value="UniProtKB-KW"/>
</dbReference>
<dbReference type="AlphaFoldDB" id="A0A549SXH6"/>
<dbReference type="PANTHER" id="PTHR30579">
    <property type="entry name" value="TRANSCRIPTIONAL REGULATOR"/>
    <property type="match status" value="1"/>
</dbReference>
<dbReference type="SUPFAM" id="SSF53850">
    <property type="entry name" value="Periplasmic binding protein-like II"/>
    <property type="match status" value="1"/>
</dbReference>
<dbReference type="PROSITE" id="PS50931">
    <property type="entry name" value="HTH_LYSR"/>
    <property type="match status" value="1"/>
</dbReference>
<dbReference type="FunFam" id="1.10.10.10:FF:000001">
    <property type="entry name" value="LysR family transcriptional regulator"/>
    <property type="match status" value="1"/>
</dbReference>
<dbReference type="InterPro" id="IPR000847">
    <property type="entry name" value="LysR_HTH_N"/>
</dbReference>
<evidence type="ECO:0000256" key="2">
    <source>
        <dbReference type="ARBA" id="ARBA00023015"/>
    </source>
</evidence>
<name>A0A549SXH6_METSR</name>
<evidence type="ECO:0000313" key="6">
    <source>
        <dbReference type="EMBL" id="TRL34343.1"/>
    </source>
</evidence>
<dbReference type="InterPro" id="IPR036388">
    <property type="entry name" value="WH-like_DNA-bd_sf"/>
</dbReference>
<evidence type="ECO:0000256" key="4">
    <source>
        <dbReference type="ARBA" id="ARBA00023163"/>
    </source>
</evidence>
<sequence length="304" mass="33099">MAVDFDPTVLRAFVAVSEAGSFTRAAQRLHLTQSAVSHQIRKLEDQIGRPLLLRTTRSLVLTEDGGDFLGHAKDILERLDALALRFRPSPISGVVRFGVPENFMSERLSPLLAQFARAFPEVRLDVNVSTYLDLQAMVKSKQLDLAVAMTIPGHETLGGDGAEAVIWRTEFVWAATDTFTIRRGASIPIAFAPSPCVNRQVGIRALEDTSIEWHIAYTSASQQGIRAAVLAGLAITVVTRGDIQPRMKVVDGSYGLPRLPRADFTLVWSVGEKSAAARAFGRMILSQSEIPPAPGAVELLDEPM</sequence>
<proteinExistence type="inferred from homology"/>
<organism evidence="6 7">
    <name type="scientific">Methylosinus sporium</name>
    <dbReference type="NCBI Taxonomy" id="428"/>
    <lineage>
        <taxon>Bacteria</taxon>
        <taxon>Pseudomonadati</taxon>
        <taxon>Pseudomonadota</taxon>
        <taxon>Alphaproteobacteria</taxon>
        <taxon>Hyphomicrobiales</taxon>
        <taxon>Methylocystaceae</taxon>
        <taxon>Methylosinus</taxon>
    </lineage>
</organism>
<feature type="domain" description="HTH lysR-type" evidence="5">
    <location>
        <begin position="5"/>
        <end position="62"/>
    </location>
</feature>
<accession>A0A549SXH6</accession>
<comment type="similarity">
    <text evidence="1">Belongs to the LysR transcriptional regulatory family.</text>
</comment>
<protein>
    <submittedName>
        <fullName evidence="6">LysR family transcriptional regulator</fullName>
    </submittedName>
</protein>
<reference evidence="6 7" key="1">
    <citation type="submission" date="2019-07" db="EMBL/GenBank/DDBJ databases">
        <title>Ln-dependent methylotrophs.</title>
        <authorList>
            <person name="Tani A."/>
        </authorList>
    </citation>
    <scope>NUCLEOTIDE SEQUENCE [LARGE SCALE GENOMIC DNA]</scope>
    <source>
        <strain evidence="6 7">SM89A</strain>
    </source>
</reference>
<gene>
    <name evidence="6" type="ORF">FM996_09770</name>
</gene>
<dbReference type="PANTHER" id="PTHR30579:SF7">
    <property type="entry name" value="HTH-TYPE TRANSCRIPTIONAL REGULATOR LRHA-RELATED"/>
    <property type="match status" value="1"/>
</dbReference>
<dbReference type="PRINTS" id="PR00039">
    <property type="entry name" value="HTHLYSR"/>
</dbReference>
<dbReference type="InterPro" id="IPR050176">
    <property type="entry name" value="LTTR"/>
</dbReference>
<dbReference type="Gene3D" id="3.40.190.10">
    <property type="entry name" value="Periplasmic binding protein-like II"/>
    <property type="match status" value="2"/>
</dbReference>
<dbReference type="InterPro" id="IPR005119">
    <property type="entry name" value="LysR_subst-bd"/>
</dbReference>
<dbReference type="Pfam" id="PF00126">
    <property type="entry name" value="HTH_1"/>
    <property type="match status" value="1"/>
</dbReference>
<dbReference type="Gene3D" id="1.10.10.10">
    <property type="entry name" value="Winged helix-like DNA-binding domain superfamily/Winged helix DNA-binding domain"/>
    <property type="match status" value="1"/>
</dbReference>
<evidence type="ECO:0000259" key="5">
    <source>
        <dbReference type="PROSITE" id="PS50931"/>
    </source>
</evidence>
<keyword evidence="2" id="KW-0805">Transcription regulation</keyword>
<keyword evidence="3" id="KW-0238">DNA-binding</keyword>
<evidence type="ECO:0000256" key="1">
    <source>
        <dbReference type="ARBA" id="ARBA00009437"/>
    </source>
</evidence>
<dbReference type="SUPFAM" id="SSF46785">
    <property type="entry name" value="Winged helix' DNA-binding domain"/>
    <property type="match status" value="1"/>
</dbReference>
<evidence type="ECO:0000256" key="3">
    <source>
        <dbReference type="ARBA" id="ARBA00023125"/>
    </source>
</evidence>